<dbReference type="Gene3D" id="3.40.50.1970">
    <property type="match status" value="1"/>
</dbReference>
<keyword evidence="5" id="KW-0456">Lyase</keyword>
<dbReference type="RefSeq" id="WP_345371629.1">
    <property type="nucleotide sequence ID" value="NZ_BAABJX010000032.1"/>
</dbReference>
<gene>
    <name evidence="8" type="ORF">GCM10023331_21310</name>
</gene>
<keyword evidence="4" id="KW-0057">Aromatic amino acid biosynthesis</keyword>
<evidence type="ECO:0000256" key="3">
    <source>
        <dbReference type="ARBA" id="ARBA00023027"/>
    </source>
</evidence>
<dbReference type="EMBL" id="BAABJX010000032">
    <property type="protein sequence ID" value="GAA4835771.1"/>
    <property type="molecule type" value="Genomic_DNA"/>
</dbReference>
<keyword evidence="9" id="KW-1185">Reference proteome</keyword>
<evidence type="ECO:0000256" key="1">
    <source>
        <dbReference type="ARBA" id="ARBA00001911"/>
    </source>
</evidence>
<dbReference type="NCBIfam" id="NF004852">
    <property type="entry name" value="PRK06203.1"/>
    <property type="match status" value="1"/>
</dbReference>
<dbReference type="PANTHER" id="PTHR43622:SF7">
    <property type="entry name" value="3-DEHYDROQUINATE SYNTHASE, CHLOROPLASTIC"/>
    <property type="match status" value="1"/>
</dbReference>
<comment type="caution">
    <text evidence="8">The sequence shown here is derived from an EMBL/GenBank/DDBJ whole genome shotgun (WGS) entry which is preliminary data.</text>
</comment>
<dbReference type="CDD" id="cd08198">
    <property type="entry name" value="DHQS-like"/>
    <property type="match status" value="1"/>
</dbReference>
<evidence type="ECO:0000313" key="9">
    <source>
        <dbReference type="Proteomes" id="UP001500298"/>
    </source>
</evidence>
<dbReference type="InterPro" id="IPR056179">
    <property type="entry name" value="DHQS_C"/>
</dbReference>
<organism evidence="8 9">
    <name type="scientific">Algivirga pacifica</name>
    <dbReference type="NCBI Taxonomy" id="1162670"/>
    <lineage>
        <taxon>Bacteria</taxon>
        <taxon>Pseudomonadati</taxon>
        <taxon>Bacteroidota</taxon>
        <taxon>Cytophagia</taxon>
        <taxon>Cytophagales</taxon>
        <taxon>Flammeovirgaceae</taxon>
        <taxon>Algivirga</taxon>
    </lineage>
</organism>
<feature type="domain" description="3-dehydroquinate synthase N-terminal" evidence="6">
    <location>
        <begin position="83"/>
        <end position="193"/>
    </location>
</feature>
<evidence type="ECO:0000256" key="2">
    <source>
        <dbReference type="ARBA" id="ARBA00022605"/>
    </source>
</evidence>
<accession>A0ABP9DDE5</accession>
<proteinExistence type="predicted"/>
<dbReference type="SUPFAM" id="SSF56796">
    <property type="entry name" value="Dehydroquinate synthase-like"/>
    <property type="match status" value="1"/>
</dbReference>
<dbReference type="InterPro" id="IPR030960">
    <property type="entry name" value="DHQS/DOIS_N"/>
</dbReference>
<dbReference type="InterPro" id="IPR050071">
    <property type="entry name" value="Dehydroquinate_synthase"/>
</dbReference>
<keyword evidence="2" id="KW-0028">Amino-acid biosynthesis</keyword>
<evidence type="ECO:0000313" key="8">
    <source>
        <dbReference type="EMBL" id="GAA4835771.1"/>
    </source>
</evidence>
<evidence type="ECO:0000259" key="6">
    <source>
        <dbReference type="Pfam" id="PF01761"/>
    </source>
</evidence>
<dbReference type="Proteomes" id="UP001500298">
    <property type="component" value="Unassembled WGS sequence"/>
</dbReference>
<reference evidence="9" key="1">
    <citation type="journal article" date="2019" name="Int. J. Syst. Evol. Microbiol.">
        <title>The Global Catalogue of Microorganisms (GCM) 10K type strain sequencing project: providing services to taxonomists for standard genome sequencing and annotation.</title>
        <authorList>
            <consortium name="The Broad Institute Genomics Platform"/>
            <consortium name="The Broad Institute Genome Sequencing Center for Infectious Disease"/>
            <person name="Wu L."/>
            <person name="Ma J."/>
        </authorList>
    </citation>
    <scope>NUCLEOTIDE SEQUENCE [LARGE SCALE GENOMIC DNA]</scope>
    <source>
        <strain evidence="9">JCM 18326</strain>
    </source>
</reference>
<comment type="cofactor">
    <cofactor evidence="1">
        <name>NAD(+)</name>
        <dbReference type="ChEBI" id="CHEBI:57540"/>
    </cofactor>
</comment>
<dbReference type="Pfam" id="PF24621">
    <property type="entry name" value="DHQS_C"/>
    <property type="match status" value="1"/>
</dbReference>
<keyword evidence="3" id="KW-0520">NAD</keyword>
<evidence type="ECO:0000256" key="4">
    <source>
        <dbReference type="ARBA" id="ARBA00023141"/>
    </source>
</evidence>
<name>A0ABP9DDE5_9BACT</name>
<dbReference type="PANTHER" id="PTHR43622">
    <property type="entry name" value="3-DEHYDROQUINATE SYNTHASE"/>
    <property type="match status" value="1"/>
</dbReference>
<dbReference type="Pfam" id="PF01761">
    <property type="entry name" value="DHQ_synthase"/>
    <property type="match status" value="1"/>
</dbReference>
<dbReference type="Gene3D" id="1.20.1090.10">
    <property type="entry name" value="Dehydroquinate synthase-like - alpha domain"/>
    <property type="match status" value="1"/>
</dbReference>
<evidence type="ECO:0000259" key="7">
    <source>
        <dbReference type="Pfam" id="PF24621"/>
    </source>
</evidence>
<sequence>MMIIQQQFDVRFDYPVIFTNDLFSISNKLLCQLFESLQKDQPAKVFFVVDTGVAEAHPQLEQRIMDYCDQYDDHMELLAPILLLEGGEGVKNSLSPLKTVLSAINDYAIDKHAYVIAIGGGAVLDAVGFAAAVAHRGVRHIRIPTTVLSQDDSGVGVKNGINAFGKKNFLGAFAPPQAVINDTLFLKTLCDRDWFGGVSEAVKVALIKDREFFEQIEKEAPALVNRDLGAMGRVVYRCAELHSEHIGGSGDPFEKGTSRPLDFGHWAAHKLEQMTNYQLRHGEAVAIGIALDVTYSYLTERLSEQEWERIMGVLQVLQLPIYHKALEEKLVEDDFPLVLEGLQEFQEHLGGELTIMLLEQIGRGVEVHCMDTPLLIKAINRLREYAEKELAEKY</sequence>
<evidence type="ECO:0000256" key="5">
    <source>
        <dbReference type="ARBA" id="ARBA00023239"/>
    </source>
</evidence>
<protein>
    <submittedName>
        <fullName evidence="8">3-dehydroquinate synthase</fullName>
    </submittedName>
</protein>
<feature type="domain" description="3-dehydroquinate synthase C-terminal" evidence="7">
    <location>
        <begin position="197"/>
        <end position="326"/>
    </location>
</feature>